<dbReference type="InterPro" id="IPR001240">
    <property type="entry name" value="PRAI_dom"/>
</dbReference>
<dbReference type="EMBL" id="MUZR01000002">
    <property type="protein sequence ID" value="OOC11477.1"/>
    <property type="molecule type" value="Genomic_DNA"/>
</dbReference>
<evidence type="ECO:0000256" key="10">
    <source>
        <dbReference type="HAMAP-Rule" id="MF_00135"/>
    </source>
</evidence>
<dbReference type="FunFam" id="3.20.20.70:FF:000075">
    <property type="entry name" value="Tryptophan biosynthesis protein TRP1"/>
    <property type="match status" value="1"/>
</dbReference>
<keyword evidence="9 10" id="KW-0413">Isomerase</keyword>
<comment type="pathway">
    <text evidence="2 10">Amino-acid biosynthesis; L-tryptophan biosynthesis; L-tryptophan from chorismate: step 3/5.</text>
</comment>
<gene>
    <name evidence="10" type="primary">trpF</name>
    <name evidence="12" type="ORF">B1A74_00480</name>
</gene>
<protein>
    <recommendedName>
        <fullName evidence="5 10">N-(5'-phosphoribosyl)anthranilate isomerase</fullName>
        <shortName evidence="10">PRAI</shortName>
        <ecNumber evidence="4 10">5.3.1.24</ecNumber>
    </recommendedName>
</protein>
<evidence type="ECO:0000256" key="3">
    <source>
        <dbReference type="ARBA" id="ARBA00007571"/>
    </source>
</evidence>
<feature type="domain" description="N-(5'phosphoribosyl) anthranilate isomerase (PRAI)" evidence="11">
    <location>
        <begin position="5"/>
        <end position="200"/>
    </location>
</feature>
<dbReference type="Proteomes" id="UP000189177">
    <property type="component" value="Unassembled WGS sequence"/>
</dbReference>
<evidence type="ECO:0000256" key="6">
    <source>
        <dbReference type="ARBA" id="ARBA00022605"/>
    </source>
</evidence>
<evidence type="ECO:0000259" key="11">
    <source>
        <dbReference type="Pfam" id="PF00697"/>
    </source>
</evidence>
<comment type="catalytic activity">
    <reaction evidence="1 10">
        <text>N-(5-phospho-beta-D-ribosyl)anthranilate = 1-(2-carboxyphenylamino)-1-deoxy-D-ribulose 5-phosphate</text>
        <dbReference type="Rhea" id="RHEA:21540"/>
        <dbReference type="ChEBI" id="CHEBI:18277"/>
        <dbReference type="ChEBI" id="CHEBI:58613"/>
        <dbReference type="EC" id="5.3.1.24"/>
    </reaction>
</comment>
<dbReference type="AlphaFoldDB" id="A0A1V3A269"/>
<dbReference type="NCBIfam" id="NF002298">
    <property type="entry name" value="PRK01222.1-4"/>
    <property type="match status" value="1"/>
</dbReference>
<evidence type="ECO:0000256" key="2">
    <source>
        <dbReference type="ARBA" id="ARBA00004664"/>
    </source>
</evidence>
<name>A0A1V3A269_9GAMM</name>
<dbReference type="RefSeq" id="WP_077243454.1">
    <property type="nucleotide sequence ID" value="NZ_MUZR01000002.1"/>
</dbReference>
<evidence type="ECO:0000256" key="7">
    <source>
        <dbReference type="ARBA" id="ARBA00022822"/>
    </source>
</evidence>
<dbReference type="PANTHER" id="PTHR42894:SF1">
    <property type="entry name" value="N-(5'-PHOSPHORIBOSYL)ANTHRANILATE ISOMERASE"/>
    <property type="match status" value="1"/>
</dbReference>
<dbReference type="STRING" id="252474.B1A74_00480"/>
<dbReference type="GO" id="GO:0004640">
    <property type="term" value="F:phosphoribosylanthranilate isomerase activity"/>
    <property type="evidence" value="ECO:0007669"/>
    <property type="project" value="UniProtKB-UniRule"/>
</dbReference>
<evidence type="ECO:0000256" key="5">
    <source>
        <dbReference type="ARBA" id="ARBA00022272"/>
    </source>
</evidence>
<dbReference type="UniPathway" id="UPA00035">
    <property type="reaction ID" value="UER00042"/>
</dbReference>
<accession>A0A1V3A269</accession>
<keyword evidence="6 10" id="KW-0028">Amino-acid biosynthesis</keyword>
<dbReference type="InterPro" id="IPR013785">
    <property type="entry name" value="Aldolase_TIM"/>
</dbReference>
<dbReference type="GO" id="GO:0000162">
    <property type="term" value="P:L-tryptophan biosynthetic process"/>
    <property type="evidence" value="ECO:0007669"/>
    <property type="project" value="UniProtKB-UniRule"/>
</dbReference>
<reference evidence="12 13" key="1">
    <citation type="submission" date="2017-02" db="EMBL/GenBank/DDBJ databases">
        <title>Genomic diversity within the haloalkaliphilic genus Thioalkalivibrio.</title>
        <authorList>
            <person name="Ahn A.-C."/>
            <person name="Meier-Kolthoff J."/>
            <person name="Overmars L."/>
            <person name="Richter M."/>
            <person name="Woyke T."/>
            <person name="Sorokin D.Y."/>
            <person name="Muyzer G."/>
        </authorList>
    </citation>
    <scope>NUCLEOTIDE SEQUENCE [LARGE SCALE GENOMIC DNA]</scope>
    <source>
        <strain evidence="12 13">HL17</strain>
    </source>
</reference>
<dbReference type="CDD" id="cd00405">
    <property type="entry name" value="PRAI"/>
    <property type="match status" value="1"/>
</dbReference>
<dbReference type="HAMAP" id="MF_00135">
    <property type="entry name" value="PRAI"/>
    <property type="match status" value="1"/>
</dbReference>
<keyword evidence="13" id="KW-1185">Reference proteome</keyword>
<dbReference type="InterPro" id="IPR044643">
    <property type="entry name" value="TrpF_fam"/>
</dbReference>
<evidence type="ECO:0000256" key="4">
    <source>
        <dbReference type="ARBA" id="ARBA00012572"/>
    </source>
</evidence>
<comment type="caution">
    <text evidence="12">The sequence shown here is derived from an EMBL/GenBank/DDBJ whole genome shotgun (WGS) entry which is preliminary data.</text>
</comment>
<evidence type="ECO:0000313" key="12">
    <source>
        <dbReference type="EMBL" id="OOC11477.1"/>
    </source>
</evidence>
<proteinExistence type="inferred from homology"/>
<evidence type="ECO:0000256" key="1">
    <source>
        <dbReference type="ARBA" id="ARBA00001164"/>
    </source>
</evidence>
<dbReference type="PANTHER" id="PTHR42894">
    <property type="entry name" value="N-(5'-PHOSPHORIBOSYL)ANTHRANILATE ISOMERASE"/>
    <property type="match status" value="1"/>
</dbReference>
<keyword evidence="7 10" id="KW-0822">Tryptophan biosynthesis</keyword>
<dbReference type="SUPFAM" id="SSF51366">
    <property type="entry name" value="Ribulose-phoshate binding barrel"/>
    <property type="match status" value="1"/>
</dbReference>
<evidence type="ECO:0000313" key="13">
    <source>
        <dbReference type="Proteomes" id="UP000189177"/>
    </source>
</evidence>
<organism evidence="12 13">
    <name type="scientific">Thioalkalivibrio halophilus</name>
    <dbReference type="NCBI Taxonomy" id="252474"/>
    <lineage>
        <taxon>Bacteria</taxon>
        <taxon>Pseudomonadati</taxon>
        <taxon>Pseudomonadota</taxon>
        <taxon>Gammaproteobacteria</taxon>
        <taxon>Chromatiales</taxon>
        <taxon>Ectothiorhodospiraceae</taxon>
        <taxon>Thioalkalivibrio</taxon>
    </lineage>
</organism>
<dbReference type="InterPro" id="IPR011060">
    <property type="entry name" value="RibuloseP-bd_barrel"/>
</dbReference>
<dbReference type="EC" id="5.3.1.24" evidence="4 10"/>
<comment type="similarity">
    <text evidence="3 10">Belongs to the TrpF family.</text>
</comment>
<sequence length="211" mass="22553">MRYRIKICGVTTPEQARAAAEAGADAVGLVFHPASRRCVGAEQAAGIAAALPPLVSAVGLFVDPDPRRVEEVLDVVPLDCLQFHGNEEAADCTRFGRPYLKAVAMAGDADPRRAMDAHPQARGFLLDSHGGGRTGGTGHRFDWSRIPPDLPRPWLLAGGLDPESVQAALNVTCPWGVDVSSGVESAPGIKEPERMRAFVRAVRRNEVTLNE</sequence>
<keyword evidence="8 10" id="KW-0057">Aromatic amino acid biosynthesis</keyword>
<dbReference type="OrthoDB" id="9796196at2"/>
<dbReference type="Gene3D" id="3.20.20.70">
    <property type="entry name" value="Aldolase class I"/>
    <property type="match status" value="1"/>
</dbReference>
<evidence type="ECO:0000256" key="9">
    <source>
        <dbReference type="ARBA" id="ARBA00023235"/>
    </source>
</evidence>
<evidence type="ECO:0000256" key="8">
    <source>
        <dbReference type="ARBA" id="ARBA00023141"/>
    </source>
</evidence>
<dbReference type="Pfam" id="PF00697">
    <property type="entry name" value="PRAI"/>
    <property type="match status" value="1"/>
</dbReference>